<reference evidence="13 14" key="1">
    <citation type="submission" date="2018-12" db="EMBL/GenBank/DDBJ databases">
        <authorList>
            <person name="Li F."/>
        </authorList>
    </citation>
    <scope>NUCLEOTIDE SEQUENCE [LARGE SCALE GENOMIC DNA]</scope>
    <source>
        <strain evidence="13 14">EGI 6500705</strain>
    </source>
</reference>
<dbReference type="PANTHER" id="PTHR32315">
    <property type="entry name" value="ADENINE PHOSPHORIBOSYLTRANSFERASE"/>
    <property type="match status" value="1"/>
</dbReference>
<dbReference type="NCBIfam" id="NF002634">
    <property type="entry name" value="PRK02304.1-3"/>
    <property type="match status" value="1"/>
</dbReference>
<evidence type="ECO:0000256" key="2">
    <source>
        <dbReference type="ARBA" id="ARBA00003968"/>
    </source>
</evidence>
<dbReference type="GO" id="GO:0006166">
    <property type="term" value="P:purine ribonucleoside salvage"/>
    <property type="evidence" value="ECO:0007669"/>
    <property type="project" value="UniProtKB-KW"/>
</dbReference>
<dbReference type="UniPathway" id="UPA00588">
    <property type="reaction ID" value="UER00646"/>
</dbReference>
<dbReference type="NCBIfam" id="NF002636">
    <property type="entry name" value="PRK02304.1-5"/>
    <property type="match status" value="1"/>
</dbReference>
<evidence type="ECO:0000256" key="1">
    <source>
        <dbReference type="ARBA" id="ARBA00000868"/>
    </source>
</evidence>
<keyword evidence="10 11" id="KW-0660">Purine salvage</keyword>
<sequence>MTVALDRLDRALGLIASIPDYPEPGVVFRDLTPLFADADAFVATVDALIEPFQGRFDAVAGLEARGFLLAGAIAVRAGSGLVPIRKQGKLPRATESQSYELEYGSATIEAHRGDLDPGCRVLLVDDVLATGGTLGAAVRVADRLEWDVVGAAVVLELDALGGRDVVGGIAPALDIRSLRHV</sequence>
<evidence type="ECO:0000256" key="8">
    <source>
        <dbReference type="ARBA" id="ARBA00022676"/>
    </source>
</evidence>
<comment type="similarity">
    <text evidence="5 11">Belongs to the purine/pyrimidine phosphoribosyltransferase family.</text>
</comment>
<evidence type="ECO:0000256" key="9">
    <source>
        <dbReference type="ARBA" id="ARBA00022679"/>
    </source>
</evidence>
<evidence type="ECO:0000256" key="5">
    <source>
        <dbReference type="ARBA" id="ARBA00008391"/>
    </source>
</evidence>
<dbReference type="InterPro" id="IPR005764">
    <property type="entry name" value="Ade_phspho_trans"/>
</dbReference>
<protein>
    <recommendedName>
        <fullName evidence="6 11">Adenine phosphoribosyltransferase</fullName>
        <shortName evidence="11">APRT</shortName>
        <ecNumber evidence="6 11">2.4.2.7</ecNumber>
    </recommendedName>
</protein>
<feature type="domain" description="Phosphoribosyltransferase" evidence="12">
    <location>
        <begin position="52"/>
        <end position="155"/>
    </location>
</feature>
<dbReference type="GO" id="GO:0006168">
    <property type="term" value="P:adenine salvage"/>
    <property type="evidence" value="ECO:0007669"/>
    <property type="project" value="InterPro"/>
</dbReference>
<dbReference type="PANTHER" id="PTHR32315:SF3">
    <property type="entry name" value="ADENINE PHOSPHORIBOSYLTRANSFERASE"/>
    <property type="match status" value="1"/>
</dbReference>
<dbReference type="Pfam" id="PF00156">
    <property type="entry name" value="Pribosyltran"/>
    <property type="match status" value="1"/>
</dbReference>
<comment type="subcellular location">
    <subcellularLocation>
        <location evidence="3 11">Cytoplasm</location>
    </subcellularLocation>
</comment>
<gene>
    <name evidence="11" type="primary">apt</name>
    <name evidence="13" type="ORF">ELQ94_13175</name>
</gene>
<evidence type="ECO:0000256" key="3">
    <source>
        <dbReference type="ARBA" id="ARBA00004496"/>
    </source>
</evidence>
<evidence type="ECO:0000313" key="13">
    <source>
        <dbReference type="EMBL" id="RUQ99250.1"/>
    </source>
</evidence>
<dbReference type="CDD" id="cd06223">
    <property type="entry name" value="PRTases_typeI"/>
    <property type="match status" value="1"/>
</dbReference>
<comment type="pathway">
    <text evidence="4 11">Purine metabolism; AMP biosynthesis via salvage pathway; AMP from adenine: step 1/1.</text>
</comment>
<comment type="caution">
    <text evidence="13">The sequence shown here is derived from an EMBL/GenBank/DDBJ whole genome shotgun (WGS) entry which is preliminary data.</text>
</comment>
<evidence type="ECO:0000259" key="12">
    <source>
        <dbReference type="Pfam" id="PF00156"/>
    </source>
</evidence>
<evidence type="ECO:0000256" key="6">
    <source>
        <dbReference type="ARBA" id="ARBA00011893"/>
    </source>
</evidence>
<dbReference type="EC" id="2.4.2.7" evidence="6 11"/>
<dbReference type="InterPro" id="IPR029057">
    <property type="entry name" value="PRTase-like"/>
</dbReference>
<accession>A0A433JQJ4</accession>
<proteinExistence type="inferred from homology"/>
<dbReference type="GO" id="GO:0005737">
    <property type="term" value="C:cytoplasm"/>
    <property type="evidence" value="ECO:0007669"/>
    <property type="project" value="UniProtKB-SubCell"/>
</dbReference>
<dbReference type="GO" id="GO:0044209">
    <property type="term" value="P:AMP salvage"/>
    <property type="evidence" value="ECO:0007669"/>
    <property type="project" value="UniProtKB-UniRule"/>
</dbReference>
<keyword evidence="14" id="KW-1185">Reference proteome</keyword>
<dbReference type="GO" id="GO:0016208">
    <property type="term" value="F:AMP binding"/>
    <property type="evidence" value="ECO:0007669"/>
    <property type="project" value="TreeGrafter"/>
</dbReference>
<dbReference type="FunFam" id="3.40.50.2020:FF:000021">
    <property type="entry name" value="Adenine phosphoribosyltransferase"/>
    <property type="match status" value="1"/>
</dbReference>
<dbReference type="OrthoDB" id="9803963at2"/>
<name>A0A433JQJ4_9MICO</name>
<dbReference type="AlphaFoldDB" id="A0A433JQJ4"/>
<dbReference type="Proteomes" id="UP000274909">
    <property type="component" value="Unassembled WGS sequence"/>
</dbReference>
<dbReference type="GO" id="GO:0003999">
    <property type="term" value="F:adenine phosphoribosyltransferase activity"/>
    <property type="evidence" value="ECO:0007669"/>
    <property type="project" value="UniProtKB-UniRule"/>
</dbReference>
<evidence type="ECO:0000256" key="7">
    <source>
        <dbReference type="ARBA" id="ARBA00022490"/>
    </source>
</evidence>
<keyword evidence="8 11" id="KW-0328">Glycosyltransferase</keyword>
<organism evidence="13 14">
    <name type="scientific">Labedella endophytica</name>
    <dbReference type="NCBI Taxonomy" id="1523160"/>
    <lineage>
        <taxon>Bacteria</taxon>
        <taxon>Bacillati</taxon>
        <taxon>Actinomycetota</taxon>
        <taxon>Actinomycetes</taxon>
        <taxon>Micrococcales</taxon>
        <taxon>Microbacteriaceae</taxon>
        <taxon>Labedella</taxon>
    </lineage>
</organism>
<evidence type="ECO:0000256" key="4">
    <source>
        <dbReference type="ARBA" id="ARBA00004659"/>
    </source>
</evidence>
<dbReference type="Gene3D" id="3.40.50.2020">
    <property type="match status" value="1"/>
</dbReference>
<comment type="subunit">
    <text evidence="11">Homodimer.</text>
</comment>
<comment type="function">
    <text evidence="2 11">Catalyzes a salvage reaction resulting in the formation of AMP, that is energically less costly than de novo synthesis.</text>
</comment>
<dbReference type="EMBL" id="RZGZ01000003">
    <property type="protein sequence ID" value="RUQ99250.1"/>
    <property type="molecule type" value="Genomic_DNA"/>
</dbReference>
<dbReference type="SUPFAM" id="SSF53271">
    <property type="entry name" value="PRTase-like"/>
    <property type="match status" value="1"/>
</dbReference>
<dbReference type="HAMAP" id="MF_00004">
    <property type="entry name" value="Aden_phosphoribosyltr"/>
    <property type="match status" value="1"/>
</dbReference>
<dbReference type="InterPro" id="IPR050054">
    <property type="entry name" value="UPRTase/APRTase"/>
</dbReference>
<comment type="catalytic activity">
    <reaction evidence="1 11">
        <text>AMP + diphosphate = 5-phospho-alpha-D-ribose 1-diphosphate + adenine</text>
        <dbReference type="Rhea" id="RHEA:16609"/>
        <dbReference type="ChEBI" id="CHEBI:16708"/>
        <dbReference type="ChEBI" id="CHEBI:33019"/>
        <dbReference type="ChEBI" id="CHEBI:58017"/>
        <dbReference type="ChEBI" id="CHEBI:456215"/>
        <dbReference type="EC" id="2.4.2.7"/>
    </reaction>
</comment>
<dbReference type="InterPro" id="IPR000836">
    <property type="entry name" value="PRTase_dom"/>
</dbReference>
<evidence type="ECO:0000256" key="10">
    <source>
        <dbReference type="ARBA" id="ARBA00022726"/>
    </source>
</evidence>
<evidence type="ECO:0000256" key="11">
    <source>
        <dbReference type="HAMAP-Rule" id="MF_00004"/>
    </source>
</evidence>
<keyword evidence="7 11" id="KW-0963">Cytoplasm</keyword>
<keyword evidence="9 11" id="KW-0808">Transferase</keyword>
<dbReference type="GO" id="GO:0002055">
    <property type="term" value="F:adenine binding"/>
    <property type="evidence" value="ECO:0007669"/>
    <property type="project" value="TreeGrafter"/>
</dbReference>
<evidence type="ECO:0000313" key="14">
    <source>
        <dbReference type="Proteomes" id="UP000274909"/>
    </source>
</evidence>